<comment type="caution">
    <text evidence="16">The sequence shown here is derived from an EMBL/GenBank/DDBJ whole genome shotgun (WGS) entry which is preliminary data.</text>
</comment>
<dbReference type="Proteomes" id="UP000218934">
    <property type="component" value="Unassembled WGS sequence"/>
</dbReference>
<proteinExistence type="inferred from homology"/>
<dbReference type="Pfam" id="PF20560">
    <property type="entry name" value="MotA_N"/>
    <property type="match status" value="1"/>
</dbReference>
<keyword evidence="4" id="KW-1003">Cell membrane</keyword>
<dbReference type="GO" id="GO:0006935">
    <property type="term" value="P:chemotaxis"/>
    <property type="evidence" value="ECO:0007669"/>
    <property type="project" value="UniProtKB-KW"/>
</dbReference>
<keyword evidence="17" id="KW-1185">Reference proteome</keyword>
<accession>A0A2A4FSR2</accession>
<dbReference type="NCBIfam" id="TIGR03818">
    <property type="entry name" value="MotA1"/>
    <property type="match status" value="1"/>
</dbReference>
<dbReference type="InterPro" id="IPR046786">
    <property type="entry name" value="MotA_N"/>
</dbReference>
<comment type="subcellular location">
    <subcellularLocation>
        <location evidence="1">Cell inner membrane</location>
        <topology evidence="1">Multi-pass membrane protein</topology>
    </subcellularLocation>
</comment>
<keyword evidence="10 13" id="KW-1133">Transmembrane helix</keyword>
<evidence type="ECO:0000256" key="2">
    <source>
        <dbReference type="ARBA" id="ARBA00008038"/>
    </source>
</evidence>
<feature type="domain" description="MotA/TolQ/ExbB proton channel" evidence="14">
    <location>
        <begin position="140"/>
        <end position="237"/>
    </location>
</feature>
<dbReference type="OrthoDB" id="9782603at2"/>
<dbReference type="InterPro" id="IPR022522">
    <property type="entry name" value="Flagellar_motor_stator_MotA"/>
</dbReference>
<dbReference type="GO" id="GO:0005886">
    <property type="term" value="C:plasma membrane"/>
    <property type="evidence" value="ECO:0007669"/>
    <property type="project" value="UniProtKB-SubCell"/>
</dbReference>
<evidence type="ECO:0000313" key="17">
    <source>
        <dbReference type="Proteomes" id="UP000218934"/>
    </source>
</evidence>
<evidence type="ECO:0000256" key="12">
    <source>
        <dbReference type="ARBA" id="ARBA00023136"/>
    </source>
</evidence>
<evidence type="ECO:0000256" key="1">
    <source>
        <dbReference type="ARBA" id="ARBA00004429"/>
    </source>
</evidence>
<comment type="similarity">
    <text evidence="2">Belongs to the MotA family.</text>
</comment>
<dbReference type="InterPro" id="IPR000540">
    <property type="entry name" value="Flag_MotA_CS"/>
</dbReference>
<dbReference type="Pfam" id="PF01618">
    <property type="entry name" value="MotA_ExbB"/>
    <property type="match status" value="1"/>
</dbReference>
<dbReference type="InterPro" id="IPR047055">
    <property type="entry name" value="MotA-like"/>
</dbReference>
<dbReference type="PANTHER" id="PTHR30433">
    <property type="entry name" value="CHEMOTAXIS PROTEIN MOTA"/>
    <property type="match status" value="1"/>
</dbReference>
<name>A0A2A4FSR2_9SPHN</name>
<sequence>MFAGIGLVILMAMVFGGFAITGGDLGPVFHAIPHEMLIIGGAAVGATVAGNSMKELKQLGGGFAKVFKGPKYNKKDYLDVIFLVSTLMKKLRTEGPVALEPHIEDPKASTLFAEYPKLLKDSTLIHMITDTLRLVVISSGTLDPMAVEDVMDNALKTHHHDEVRPADAIQNLADSLPALGIVAAVLGVVKTMGSIDKPPAILGAMIGSALVGTFLGILLAYGIFGPFASRCKQVIEADAAIYGVVKQIIIASLHGHPLPLVIEAARSGITHSNQPAFADVFDGMRGR</sequence>
<protein>
    <submittedName>
        <fullName evidence="16">Flagellar motor stator protein MotA</fullName>
    </submittedName>
</protein>
<evidence type="ECO:0000256" key="3">
    <source>
        <dbReference type="ARBA" id="ARBA00022448"/>
    </source>
</evidence>
<evidence type="ECO:0000256" key="13">
    <source>
        <dbReference type="SAM" id="Phobius"/>
    </source>
</evidence>
<evidence type="ECO:0000259" key="14">
    <source>
        <dbReference type="Pfam" id="PF01618"/>
    </source>
</evidence>
<dbReference type="GO" id="GO:0071978">
    <property type="term" value="P:bacterial-type flagellum-dependent swarming motility"/>
    <property type="evidence" value="ECO:0007669"/>
    <property type="project" value="InterPro"/>
</dbReference>
<keyword evidence="6" id="KW-0997">Cell inner membrane</keyword>
<keyword evidence="7 13" id="KW-0812">Transmembrane</keyword>
<dbReference type="KEGG" id="rdi:CMV14_08655"/>
<keyword evidence="16" id="KW-0966">Cell projection</keyword>
<dbReference type="AlphaFoldDB" id="A0A2A4FSR2"/>
<evidence type="ECO:0000256" key="5">
    <source>
        <dbReference type="ARBA" id="ARBA00022500"/>
    </source>
</evidence>
<dbReference type="RefSeq" id="WP_066969165.1">
    <property type="nucleotide sequence ID" value="NZ_CP023449.1"/>
</dbReference>
<evidence type="ECO:0000256" key="4">
    <source>
        <dbReference type="ARBA" id="ARBA00022475"/>
    </source>
</evidence>
<evidence type="ECO:0000256" key="9">
    <source>
        <dbReference type="ARBA" id="ARBA00022781"/>
    </source>
</evidence>
<organism evidence="16 17">
    <name type="scientific">Rhizorhabdus dicambivorans</name>
    <dbReference type="NCBI Taxonomy" id="1850238"/>
    <lineage>
        <taxon>Bacteria</taxon>
        <taxon>Pseudomonadati</taxon>
        <taxon>Pseudomonadota</taxon>
        <taxon>Alphaproteobacteria</taxon>
        <taxon>Sphingomonadales</taxon>
        <taxon>Sphingomonadaceae</taxon>
        <taxon>Rhizorhabdus</taxon>
    </lineage>
</organism>
<keyword evidence="8" id="KW-0283">Flagellar rotation</keyword>
<keyword evidence="3" id="KW-0813">Transport</keyword>
<keyword evidence="9" id="KW-0375">Hydrogen ion transport</keyword>
<dbReference type="GO" id="GO:1902600">
    <property type="term" value="P:proton transmembrane transport"/>
    <property type="evidence" value="ECO:0007669"/>
    <property type="project" value="UniProtKB-KW"/>
</dbReference>
<keyword evidence="5" id="KW-0145">Chemotaxis</keyword>
<keyword evidence="16" id="KW-0282">Flagellum</keyword>
<dbReference type="EMBL" id="NWUF01000017">
    <property type="protein sequence ID" value="PCE41189.1"/>
    <property type="molecule type" value="Genomic_DNA"/>
</dbReference>
<evidence type="ECO:0000256" key="6">
    <source>
        <dbReference type="ARBA" id="ARBA00022519"/>
    </source>
</evidence>
<evidence type="ECO:0000313" key="16">
    <source>
        <dbReference type="EMBL" id="PCE41189.1"/>
    </source>
</evidence>
<evidence type="ECO:0000256" key="8">
    <source>
        <dbReference type="ARBA" id="ARBA00022779"/>
    </source>
</evidence>
<keyword evidence="16" id="KW-0969">Cilium</keyword>
<feature type="transmembrane region" description="Helical" evidence="13">
    <location>
        <begin position="200"/>
        <end position="224"/>
    </location>
</feature>
<keyword evidence="11" id="KW-0406">Ion transport</keyword>
<keyword evidence="12 13" id="KW-0472">Membrane</keyword>
<dbReference type="PROSITE" id="PS01307">
    <property type="entry name" value="MOTA"/>
    <property type="match status" value="1"/>
</dbReference>
<evidence type="ECO:0000256" key="11">
    <source>
        <dbReference type="ARBA" id="ARBA00023065"/>
    </source>
</evidence>
<feature type="domain" description="Motility protein A N-terminal" evidence="15">
    <location>
        <begin position="5"/>
        <end position="95"/>
    </location>
</feature>
<feature type="transmembrane region" description="Helical" evidence="13">
    <location>
        <begin position="29"/>
        <end position="49"/>
    </location>
</feature>
<evidence type="ECO:0000256" key="7">
    <source>
        <dbReference type="ARBA" id="ARBA00022692"/>
    </source>
</evidence>
<evidence type="ECO:0000259" key="15">
    <source>
        <dbReference type="Pfam" id="PF20560"/>
    </source>
</evidence>
<gene>
    <name evidence="16" type="primary">motA</name>
    <name evidence="16" type="ORF">COO09_16050</name>
</gene>
<reference evidence="16 17" key="1">
    <citation type="submission" date="2017-09" db="EMBL/GenBank/DDBJ databases">
        <title>The Catabolism of 3,6-Dichlorosalicylic acid is Initiated by the Cytochrome P450 Monooxygenase DsmABC in Rhizorhabdus dicambivorans Ndbn-20.</title>
        <authorList>
            <person name="Na L."/>
        </authorList>
    </citation>
    <scope>NUCLEOTIDE SEQUENCE [LARGE SCALE GENOMIC DNA]</scope>
    <source>
        <strain evidence="16 17">Ndbn-20m</strain>
    </source>
</reference>
<dbReference type="InterPro" id="IPR002898">
    <property type="entry name" value="MotA_ExbB_proton_chnl"/>
</dbReference>
<evidence type="ECO:0000256" key="10">
    <source>
        <dbReference type="ARBA" id="ARBA00022989"/>
    </source>
</evidence>
<dbReference type="PANTHER" id="PTHR30433:SF4">
    <property type="entry name" value="MOTILITY PROTEIN A"/>
    <property type="match status" value="1"/>
</dbReference>